<dbReference type="PANTHER" id="PTHR10792">
    <property type="entry name" value="60S RIBOSOMAL PROTEIN L24"/>
    <property type="match status" value="1"/>
</dbReference>
<keyword evidence="3" id="KW-0687">Ribonucleoprotein</keyword>
<dbReference type="InterPro" id="IPR056366">
    <property type="entry name" value="Ribosomal_eL24"/>
</dbReference>
<evidence type="ECO:0000256" key="1">
    <source>
        <dbReference type="ARBA" id="ARBA00005647"/>
    </source>
</evidence>
<feature type="compositionally biased region" description="Basic and acidic residues" evidence="4">
    <location>
        <begin position="112"/>
        <end position="133"/>
    </location>
</feature>
<evidence type="ECO:0000313" key="7">
    <source>
        <dbReference type="Proteomes" id="UP000785200"/>
    </source>
</evidence>
<dbReference type="PANTHER" id="PTHR10792:SF1">
    <property type="entry name" value="RIBOSOMAL PROTEIN L24"/>
    <property type="match status" value="1"/>
</dbReference>
<sequence length="164" mass="18183">MRTYDDTFSGEKIYPGKGKLYVRGDSKIFRFQNGKTESLFLQRKNPRRIAWTVLFRRQHKKGISECAQQEVAKKRSRRTVKSQRAIVGASLDVIKERRTQRPEARTAARAAAIKEGKEKRAAAQSAKKAEKAKSAAGAAKGNVGRIVGKQGAKGAPKKVQATSR</sequence>
<dbReference type="GO" id="GO:0003735">
    <property type="term" value="F:structural constituent of ribosome"/>
    <property type="evidence" value="ECO:0007669"/>
    <property type="project" value="InterPro"/>
</dbReference>
<evidence type="ECO:0000313" key="6">
    <source>
        <dbReference type="EMBL" id="KAG0651686.1"/>
    </source>
</evidence>
<gene>
    <name evidence="6" type="ORF">D0Z07_1602</name>
</gene>
<name>A0A9P6VNL0_9HELO</name>
<evidence type="ECO:0000256" key="3">
    <source>
        <dbReference type="ARBA" id="ARBA00023274"/>
    </source>
</evidence>
<feature type="region of interest" description="Disordered" evidence="4">
    <location>
        <begin position="112"/>
        <end position="164"/>
    </location>
</feature>
<proteinExistence type="inferred from homology"/>
<organism evidence="6 7">
    <name type="scientific">Hyphodiscus hymeniophilus</name>
    <dbReference type="NCBI Taxonomy" id="353542"/>
    <lineage>
        <taxon>Eukaryota</taxon>
        <taxon>Fungi</taxon>
        <taxon>Dikarya</taxon>
        <taxon>Ascomycota</taxon>
        <taxon>Pezizomycotina</taxon>
        <taxon>Leotiomycetes</taxon>
        <taxon>Helotiales</taxon>
        <taxon>Hyphodiscaceae</taxon>
        <taxon>Hyphodiscus</taxon>
    </lineage>
</organism>
<protein>
    <submittedName>
        <fullName evidence="6">60S ribosomal L24</fullName>
    </submittedName>
</protein>
<dbReference type="Gene3D" id="6.10.250.1270">
    <property type="match status" value="1"/>
</dbReference>
<dbReference type="FunFam" id="2.30.170.20:FF:000002">
    <property type="entry name" value="60S ribosomal protein L24"/>
    <property type="match status" value="1"/>
</dbReference>
<keyword evidence="2" id="KW-0689">Ribosomal protein</keyword>
<feature type="domain" description="Large ribosomal subunit protein eL24-related N-terminal" evidence="5">
    <location>
        <begin position="1"/>
        <end position="65"/>
    </location>
</feature>
<dbReference type="GO" id="GO:0003729">
    <property type="term" value="F:mRNA binding"/>
    <property type="evidence" value="ECO:0007669"/>
    <property type="project" value="TreeGrafter"/>
</dbReference>
<reference evidence="6" key="1">
    <citation type="submission" date="2019-07" db="EMBL/GenBank/DDBJ databases">
        <title>Hyphodiscus hymeniophilus genome sequencing and assembly.</title>
        <authorList>
            <person name="Kramer G."/>
            <person name="Nodwell J."/>
        </authorList>
    </citation>
    <scope>NUCLEOTIDE SEQUENCE</scope>
    <source>
        <strain evidence="6">ATCC 34498</strain>
    </source>
</reference>
<keyword evidence="7" id="KW-1185">Reference proteome</keyword>
<dbReference type="AlphaFoldDB" id="A0A9P6VNL0"/>
<evidence type="ECO:0000256" key="2">
    <source>
        <dbReference type="ARBA" id="ARBA00022980"/>
    </source>
</evidence>
<dbReference type="Gene3D" id="2.30.170.20">
    <property type="entry name" value="Ribosomal protein L24e"/>
    <property type="match status" value="1"/>
</dbReference>
<dbReference type="Proteomes" id="UP000785200">
    <property type="component" value="Unassembled WGS sequence"/>
</dbReference>
<dbReference type="PROSITE" id="PS01073">
    <property type="entry name" value="RIBOSOMAL_L24E"/>
    <property type="match status" value="1"/>
</dbReference>
<dbReference type="GO" id="GO:0002181">
    <property type="term" value="P:cytoplasmic translation"/>
    <property type="evidence" value="ECO:0007669"/>
    <property type="project" value="TreeGrafter"/>
</dbReference>
<comment type="caution">
    <text evidence="6">The sequence shown here is derived from an EMBL/GenBank/DDBJ whole genome shotgun (WGS) entry which is preliminary data.</text>
</comment>
<dbReference type="SUPFAM" id="SSF57716">
    <property type="entry name" value="Glucocorticoid receptor-like (DNA-binding domain)"/>
    <property type="match status" value="1"/>
</dbReference>
<dbReference type="EMBL" id="VNKQ01000004">
    <property type="protein sequence ID" value="KAG0651686.1"/>
    <property type="molecule type" value="Genomic_DNA"/>
</dbReference>
<dbReference type="CDD" id="cd00472">
    <property type="entry name" value="Ribosomal_L24e_L24"/>
    <property type="match status" value="1"/>
</dbReference>
<evidence type="ECO:0000256" key="4">
    <source>
        <dbReference type="SAM" id="MobiDB-lite"/>
    </source>
</evidence>
<dbReference type="GO" id="GO:0022625">
    <property type="term" value="C:cytosolic large ribosomal subunit"/>
    <property type="evidence" value="ECO:0007669"/>
    <property type="project" value="TreeGrafter"/>
</dbReference>
<comment type="similarity">
    <text evidence="1">Belongs to the eukaryotic ribosomal protein eL24 family.</text>
</comment>
<dbReference type="Pfam" id="PF01246">
    <property type="entry name" value="Ribosomal_L24e"/>
    <property type="match status" value="1"/>
</dbReference>
<dbReference type="OrthoDB" id="1727108at2759"/>
<dbReference type="InterPro" id="IPR000988">
    <property type="entry name" value="Ribosomal_eL24-rel_N"/>
</dbReference>
<evidence type="ECO:0000259" key="5">
    <source>
        <dbReference type="Pfam" id="PF01246"/>
    </source>
</evidence>
<dbReference type="InterPro" id="IPR023442">
    <property type="entry name" value="Ribosomal_eL24_CS"/>
</dbReference>
<dbReference type="InterPro" id="IPR038630">
    <property type="entry name" value="L24e/L24_sf"/>
</dbReference>
<accession>A0A9P6VNL0</accession>